<evidence type="ECO:0000313" key="1">
    <source>
        <dbReference type="EMBL" id="MPN58343.1"/>
    </source>
</evidence>
<comment type="caution">
    <text evidence="1">The sequence shown here is derived from an EMBL/GenBank/DDBJ whole genome shotgun (WGS) entry which is preliminary data.</text>
</comment>
<dbReference type="AlphaFoldDB" id="A0A645JFG7"/>
<accession>A0A645JFG7</accession>
<proteinExistence type="predicted"/>
<sequence length="134" mass="14901">MPVGIQLFPFCLVRGNQHSAQIDDRDRFSVQLNRNRQIPHSFRAFPAEGASAQRNRTASSLVLQAGGELGQLVAPADLAVVKLLVLSELEIPAFGEPFIHDLHGHGHAAQLFHHQYQFRKNHGNPLVLQICLKI</sequence>
<protein>
    <submittedName>
        <fullName evidence="1">Uncharacterized protein</fullName>
    </submittedName>
</protein>
<organism evidence="1">
    <name type="scientific">bioreactor metagenome</name>
    <dbReference type="NCBI Taxonomy" id="1076179"/>
    <lineage>
        <taxon>unclassified sequences</taxon>
        <taxon>metagenomes</taxon>
        <taxon>ecological metagenomes</taxon>
    </lineage>
</organism>
<name>A0A645JFG7_9ZZZZ</name>
<reference evidence="1" key="1">
    <citation type="submission" date="2019-08" db="EMBL/GenBank/DDBJ databases">
        <authorList>
            <person name="Kucharzyk K."/>
            <person name="Murdoch R.W."/>
            <person name="Higgins S."/>
            <person name="Loffler F."/>
        </authorList>
    </citation>
    <scope>NUCLEOTIDE SEQUENCE</scope>
</reference>
<dbReference type="EMBL" id="VSSQ01130906">
    <property type="protein sequence ID" value="MPN58343.1"/>
    <property type="molecule type" value="Genomic_DNA"/>
</dbReference>
<gene>
    <name evidence="1" type="ORF">SDC9_206047</name>
</gene>